<keyword evidence="3" id="KW-1185">Reference proteome</keyword>
<dbReference type="InterPro" id="IPR031734">
    <property type="entry name" value="MBF2"/>
</dbReference>
<keyword evidence="1" id="KW-0732">Signal</keyword>
<dbReference type="PANTHER" id="PTHR37685">
    <property type="entry name" value="GEO11136P1-RELATED"/>
    <property type="match status" value="1"/>
</dbReference>
<dbReference type="Pfam" id="PF15868">
    <property type="entry name" value="MBF2"/>
    <property type="match status" value="1"/>
</dbReference>
<evidence type="ECO:0000313" key="3">
    <source>
        <dbReference type="Proteomes" id="UP001154114"/>
    </source>
</evidence>
<name>A0A9P0FUV8_CHRIL</name>
<dbReference type="PANTHER" id="PTHR37685:SF1">
    <property type="entry name" value="GEO11136P1-RELATED"/>
    <property type="match status" value="1"/>
</dbReference>
<dbReference type="EMBL" id="LR824033">
    <property type="protein sequence ID" value="CAH0602089.1"/>
    <property type="molecule type" value="Genomic_DNA"/>
</dbReference>
<dbReference type="OrthoDB" id="6861720at2759"/>
<feature type="signal peptide" evidence="1">
    <location>
        <begin position="1"/>
        <end position="20"/>
    </location>
</feature>
<sequence>MKLTIIVSVLVIMTVSSVMSSTYFFGEQSKNSRLVFRDRVKYEAIPLKKRIKVYTYNGTLPIKAISCYDYQNSEASVNVTAGGVGYKYMELRLKSQRSYRLDYAIEIYSDS</sequence>
<reference evidence="2" key="1">
    <citation type="submission" date="2021-12" db="EMBL/GenBank/DDBJ databases">
        <authorList>
            <person name="King R."/>
        </authorList>
    </citation>
    <scope>NUCLEOTIDE SEQUENCE</scope>
</reference>
<dbReference type="AlphaFoldDB" id="A0A9P0FUV8"/>
<evidence type="ECO:0000256" key="1">
    <source>
        <dbReference type="SAM" id="SignalP"/>
    </source>
</evidence>
<dbReference type="Proteomes" id="UP001154114">
    <property type="component" value="Chromosome 30"/>
</dbReference>
<feature type="chain" id="PRO_5040268071" evidence="1">
    <location>
        <begin position="21"/>
        <end position="111"/>
    </location>
</feature>
<organism evidence="2 3">
    <name type="scientific">Chrysodeixis includens</name>
    <name type="common">Soybean looper</name>
    <name type="synonym">Pseudoplusia includens</name>
    <dbReference type="NCBI Taxonomy" id="689277"/>
    <lineage>
        <taxon>Eukaryota</taxon>
        <taxon>Metazoa</taxon>
        <taxon>Ecdysozoa</taxon>
        <taxon>Arthropoda</taxon>
        <taxon>Hexapoda</taxon>
        <taxon>Insecta</taxon>
        <taxon>Pterygota</taxon>
        <taxon>Neoptera</taxon>
        <taxon>Endopterygota</taxon>
        <taxon>Lepidoptera</taxon>
        <taxon>Glossata</taxon>
        <taxon>Ditrysia</taxon>
        <taxon>Noctuoidea</taxon>
        <taxon>Noctuidae</taxon>
        <taxon>Plusiinae</taxon>
        <taxon>Chrysodeixis</taxon>
    </lineage>
</organism>
<gene>
    <name evidence="2" type="ORF">CINC_LOCUS9937</name>
</gene>
<evidence type="ECO:0000313" key="2">
    <source>
        <dbReference type="EMBL" id="CAH0602089.1"/>
    </source>
</evidence>
<protein>
    <submittedName>
        <fullName evidence="2">Uncharacterized protein</fullName>
    </submittedName>
</protein>
<accession>A0A9P0FUV8</accession>
<proteinExistence type="predicted"/>